<dbReference type="PANTHER" id="PTHR32089">
    <property type="entry name" value="METHYL-ACCEPTING CHEMOTAXIS PROTEIN MCPB"/>
    <property type="match status" value="1"/>
</dbReference>
<dbReference type="Pfam" id="PF00015">
    <property type="entry name" value="MCPsignal"/>
    <property type="match status" value="1"/>
</dbReference>
<keyword evidence="7" id="KW-1185">Reference proteome</keyword>
<dbReference type="SMART" id="SM00283">
    <property type="entry name" value="MA"/>
    <property type="match status" value="1"/>
</dbReference>
<feature type="transmembrane region" description="Helical" evidence="4">
    <location>
        <begin position="327"/>
        <end position="349"/>
    </location>
</feature>
<keyword evidence="4" id="KW-0472">Membrane</keyword>
<dbReference type="Proteomes" id="UP000002222">
    <property type="component" value="Chromosome"/>
</dbReference>
<evidence type="ECO:0000256" key="1">
    <source>
        <dbReference type="ARBA" id="ARBA00023224"/>
    </source>
</evidence>
<dbReference type="GO" id="GO:0016020">
    <property type="term" value="C:membrane"/>
    <property type="evidence" value="ECO:0007669"/>
    <property type="project" value="InterPro"/>
</dbReference>
<evidence type="ECO:0000256" key="3">
    <source>
        <dbReference type="PROSITE-ProRule" id="PRU00284"/>
    </source>
</evidence>
<protein>
    <submittedName>
        <fullName evidence="6">Chemotaxis sensory transducer</fullName>
    </submittedName>
</protein>
<dbReference type="SUPFAM" id="SSF58104">
    <property type="entry name" value="Methyl-accepting chemotaxis protein (MCP) signaling domain"/>
    <property type="match status" value="1"/>
</dbReference>
<keyword evidence="1 3" id="KW-0807">Transducer</keyword>
<dbReference type="PRINTS" id="PR00260">
    <property type="entry name" value="CHEMTRNSDUCR"/>
</dbReference>
<sequence length="704" mass="79706">MLSLKEKWNILPKWLRNKKMLHAVETAFEGIAHTRKRLLLTWSHEIWREVENSATLLMEAESDMTQVLREQEKLSESILEYFVVDSSKKMVWSSSTRSPREYPYSENGFCEAIDYTLLGSTQLLFGPYIDDDTSFFQSKNSSFHDRVTLAFMKQFTCKNESYVLIARVANDTLSDLIQREAGHIFKESGDNYLFMIEPYFSKNVKTGTALSRSRFEDNTFSFGENLKEGVNTSHGVISIKEHTEFEIIFNDPATNTLHQGVANTIKKGENLFCAYPGYADYRGIPVVGKGITFSLPYSLDKWGMMCEGDLLEVYDMMQFRHKIYAKMGILIGIFIPSAYLFTFTFMPFLSHFQEVGLITFASLLMILSMMGKELSEFFTQYASLRALLQSFVEGDGDITKRASLHVFPKDENRRTAIWINSVIDIFDAILKKTKTSLLNLLNLNQHLTNTIVMSGKKIEQIGQSIQNIALHIQTQNHSIQNSVTKANEMSQKIEQTQTQVAENLGQVEVSIGNIKVIASDTTQIMCTLEQNVAEVSSMIETIKDITDKTNLLSLNAAVEASRAGEQGRGFAVVAEEVRKLADMTDKATVRIESIVRHINENVNDALLSMQHVNQSVDKGVEISMQSLKSIDTILVDQKEVILSMKGDIYQIYEDSKNTMQHADAISSEVYEITRLNRHVKTISDSVTHHVNSLSKTVSQFKTSS</sequence>
<evidence type="ECO:0000259" key="5">
    <source>
        <dbReference type="PROSITE" id="PS50111"/>
    </source>
</evidence>
<dbReference type="InterPro" id="IPR004090">
    <property type="entry name" value="Chemotax_Me-accpt_rcpt"/>
</dbReference>
<dbReference type="eggNOG" id="COG0840">
    <property type="taxonomic scope" value="Bacteria"/>
</dbReference>
<proteinExistence type="inferred from homology"/>
<keyword evidence="4" id="KW-0812">Transmembrane</keyword>
<name>D1B2L6_SULD5</name>
<dbReference type="KEGG" id="sdl:Sdel_1316"/>
<reference evidence="6 7" key="2">
    <citation type="journal article" date="2010" name="Stand. Genomic Sci.">
        <title>Complete genome sequence of Sulfurospirillum deleyianum type strain (5175).</title>
        <authorList>
            <person name="Sikorski J."/>
            <person name="Lapidus A."/>
            <person name="Copeland A."/>
            <person name="Glavina Del Rio T."/>
            <person name="Nolan M."/>
            <person name="Lucas S."/>
            <person name="Chen F."/>
            <person name="Tice H."/>
            <person name="Cheng J.F."/>
            <person name="Saunders E."/>
            <person name="Bruce D."/>
            <person name="Goodwin L."/>
            <person name="Pitluck S."/>
            <person name="Ovchinnikova G."/>
            <person name="Pati A."/>
            <person name="Ivanova N."/>
            <person name="Mavromatis K."/>
            <person name="Chen A."/>
            <person name="Palaniappan K."/>
            <person name="Chain P."/>
            <person name="Land M."/>
            <person name="Hauser L."/>
            <person name="Chang Y.J."/>
            <person name="Jeffries C.D."/>
            <person name="Brettin T."/>
            <person name="Detter J.C."/>
            <person name="Han C."/>
            <person name="Rohde M."/>
            <person name="Lang E."/>
            <person name="Spring S."/>
            <person name="Goker M."/>
            <person name="Bristow J."/>
            <person name="Eisen J.A."/>
            <person name="Markowitz V."/>
            <person name="Hugenholtz P."/>
            <person name="Kyrpides N.C."/>
            <person name="Klenk H.P."/>
        </authorList>
    </citation>
    <scope>NUCLEOTIDE SEQUENCE [LARGE SCALE GENOMIC DNA]</scope>
    <source>
        <strain evidence="7">ATCC 51133 / DSM 6946 / 5175</strain>
    </source>
</reference>
<evidence type="ECO:0000256" key="4">
    <source>
        <dbReference type="SAM" id="Phobius"/>
    </source>
</evidence>
<keyword evidence="4" id="KW-1133">Transmembrane helix</keyword>
<dbReference type="GO" id="GO:0007165">
    <property type="term" value="P:signal transduction"/>
    <property type="evidence" value="ECO:0007669"/>
    <property type="project" value="UniProtKB-KW"/>
</dbReference>
<dbReference type="EMBL" id="CP001816">
    <property type="protein sequence ID" value="ACZ12336.1"/>
    <property type="molecule type" value="Genomic_DNA"/>
</dbReference>
<dbReference type="HOGENOM" id="CLU_378863_0_0_7"/>
<organism evidence="6 7">
    <name type="scientific">Sulfurospirillum deleyianum (strain ATCC 51133 / DSM 6946 / 5175)</name>
    <dbReference type="NCBI Taxonomy" id="525898"/>
    <lineage>
        <taxon>Bacteria</taxon>
        <taxon>Pseudomonadati</taxon>
        <taxon>Campylobacterota</taxon>
        <taxon>Epsilonproteobacteria</taxon>
        <taxon>Campylobacterales</taxon>
        <taxon>Sulfurospirillaceae</taxon>
        <taxon>Sulfurospirillum</taxon>
    </lineage>
</organism>
<dbReference type="AlphaFoldDB" id="D1B2L6"/>
<dbReference type="STRING" id="525898.Sdel_1316"/>
<dbReference type="PANTHER" id="PTHR32089:SF112">
    <property type="entry name" value="LYSOZYME-LIKE PROTEIN-RELATED"/>
    <property type="match status" value="1"/>
</dbReference>
<dbReference type="PROSITE" id="PS50111">
    <property type="entry name" value="CHEMOTAXIS_TRANSDUC_2"/>
    <property type="match status" value="1"/>
</dbReference>
<dbReference type="RefSeq" id="WP_012857087.1">
    <property type="nucleotide sequence ID" value="NC_013512.1"/>
</dbReference>
<feature type="domain" description="Methyl-accepting transducer" evidence="5">
    <location>
        <begin position="436"/>
        <end position="670"/>
    </location>
</feature>
<accession>D1B2L6</accession>
<dbReference type="GO" id="GO:0006935">
    <property type="term" value="P:chemotaxis"/>
    <property type="evidence" value="ECO:0007669"/>
    <property type="project" value="InterPro"/>
</dbReference>
<dbReference type="InterPro" id="IPR004089">
    <property type="entry name" value="MCPsignal_dom"/>
</dbReference>
<reference evidence="7" key="1">
    <citation type="submission" date="2009-11" db="EMBL/GenBank/DDBJ databases">
        <title>The complete genome of Sulfurospirillum deleyianum DSM 6946.</title>
        <authorList>
            <consortium name="US DOE Joint Genome Institute (JGI-PGF)"/>
            <person name="Lucas S."/>
            <person name="Copeland A."/>
            <person name="Lapidus A."/>
            <person name="Glavina del Rio T."/>
            <person name="Dalin E."/>
            <person name="Tice H."/>
            <person name="Bruce D."/>
            <person name="Goodwin L."/>
            <person name="Pitluck S."/>
            <person name="Kyrpides N."/>
            <person name="Mavromatis K."/>
            <person name="Ivanova N."/>
            <person name="Ovchinnikova G."/>
            <person name="Munk A.C."/>
            <person name="Lu M."/>
            <person name="Brettin T."/>
            <person name="Detter J.C."/>
            <person name="Han C."/>
            <person name="Tapia R."/>
            <person name="Larimer F."/>
            <person name="Land M."/>
            <person name="Hauser L."/>
            <person name="Markowitz V."/>
            <person name="Cheng J.F."/>
            <person name="Hugenholtz P."/>
            <person name="Woyke T."/>
            <person name="Wu D."/>
            <person name="Aumann P."/>
            <person name="Schneider S."/>
            <person name="Lang E."/>
            <person name="Spring S."/>
            <person name="Klenk H.P."/>
            <person name="Eisen J.A."/>
        </authorList>
    </citation>
    <scope>NUCLEOTIDE SEQUENCE [LARGE SCALE GENOMIC DNA]</scope>
    <source>
        <strain evidence="7">ATCC 51133 / DSM 6946 / 5175</strain>
    </source>
</reference>
<comment type="similarity">
    <text evidence="2">Belongs to the methyl-accepting chemotaxis (MCP) protein family.</text>
</comment>
<gene>
    <name evidence="6" type="ordered locus">Sdel_1316</name>
</gene>
<dbReference type="Gene3D" id="1.10.287.950">
    <property type="entry name" value="Methyl-accepting chemotaxis protein"/>
    <property type="match status" value="1"/>
</dbReference>
<dbReference type="GO" id="GO:0004888">
    <property type="term" value="F:transmembrane signaling receptor activity"/>
    <property type="evidence" value="ECO:0007669"/>
    <property type="project" value="InterPro"/>
</dbReference>
<evidence type="ECO:0000313" key="7">
    <source>
        <dbReference type="Proteomes" id="UP000002222"/>
    </source>
</evidence>
<evidence type="ECO:0000256" key="2">
    <source>
        <dbReference type="ARBA" id="ARBA00029447"/>
    </source>
</evidence>
<evidence type="ECO:0000313" key="6">
    <source>
        <dbReference type="EMBL" id="ACZ12336.1"/>
    </source>
</evidence>
<dbReference type="OrthoDB" id="5337214at2"/>